<reference evidence="2 3" key="2">
    <citation type="journal article" date="2016" name="Int. J. Syst. Evol. Microbiol.">
        <title>Paenibacillus bovis sp. nov., isolated from raw yak (Bos grunniens) milk.</title>
        <authorList>
            <person name="Gao C."/>
            <person name="Han J."/>
            <person name="Liu Z."/>
            <person name="Xu X."/>
            <person name="Hang F."/>
            <person name="Wu Z."/>
        </authorList>
    </citation>
    <scope>NUCLEOTIDE SEQUENCE [LARGE SCALE GENOMIC DNA]</scope>
    <source>
        <strain evidence="2 3">BD3526</strain>
    </source>
</reference>
<gene>
    <name evidence="2" type="ORF">AR543_22760</name>
</gene>
<name>A0A172ZMT1_9BACL</name>
<evidence type="ECO:0000313" key="2">
    <source>
        <dbReference type="EMBL" id="ANF98537.1"/>
    </source>
</evidence>
<dbReference type="RefSeq" id="WP_060536566.1">
    <property type="nucleotide sequence ID" value="NZ_CP013023.1"/>
</dbReference>
<organism evidence="2 3">
    <name type="scientific">Paenibacillus bovis</name>
    <dbReference type="NCBI Taxonomy" id="1616788"/>
    <lineage>
        <taxon>Bacteria</taxon>
        <taxon>Bacillati</taxon>
        <taxon>Bacillota</taxon>
        <taxon>Bacilli</taxon>
        <taxon>Bacillales</taxon>
        <taxon>Paenibacillaceae</taxon>
        <taxon>Paenibacillus</taxon>
    </lineage>
</organism>
<dbReference type="STRING" id="1616788.AR543_22760"/>
<dbReference type="Proteomes" id="UP000078148">
    <property type="component" value="Chromosome"/>
</dbReference>
<evidence type="ECO:0008006" key="4">
    <source>
        <dbReference type="Google" id="ProtNLM"/>
    </source>
</evidence>
<keyword evidence="1" id="KW-0560">Oxidoreductase</keyword>
<dbReference type="EMBL" id="CP013023">
    <property type="protein sequence ID" value="ANF98537.1"/>
    <property type="molecule type" value="Genomic_DNA"/>
</dbReference>
<protein>
    <recommendedName>
        <fullName evidence="4">Amine oxidase domain-containing protein</fullName>
    </recommendedName>
</protein>
<sequence>MLEGYGLKGVFQGPVWEHYTPQDIQRDTYAHQGAIYGISSNSPRQTFFRPGNRSRDVQGLWYVGGTTHPGGGTPIVTLSGQLVGRHIADLL</sequence>
<dbReference type="SUPFAM" id="SSF51905">
    <property type="entry name" value="FAD/NAD(P)-binding domain"/>
    <property type="match status" value="1"/>
</dbReference>
<dbReference type="KEGG" id="pbv:AR543_22760"/>
<dbReference type="InterPro" id="IPR036188">
    <property type="entry name" value="FAD/NAD-bd_sf"/>
</dbReference>
<dbReference type="PANTHER" id="PTHR43734">
    <property type="entry name" value="PHYTOENE DESATURASE"/>
    <property type="match status" value="1"/>
</dbReference>
<keyword evidence="3" id="KW-1185">Reference proteome</keyword>
<proteinExistence type="predicted"/>
<accession>A0A172ZMT1</accession>
<dbReference type="GO" id="GO:0016491">
    <property type="term" value="F:oxidoreductase activity"/>
    <property type="evidence" value="ECO:0007669"/>
    <property type="project" value="UniProtKB-KW"/>
</dbReference>
<reference evidence="3" key="1">
    <citation type="submission" date="2015-10" db="EMBL/GenBank/DDBJ databases">
        <title>Genome of Paenibacillus bovis sp. nov.</title>
        <authorList>
            <person name="Wu Z."/>
            <person name="Gao C."/>
            <person name="Liu Z."/>
            <person name="Zheng H."/>
        </authorList>
    </citation>
    <scope>NUCLEOTIDE SEQUENCE [LARGE SCALE GENOMIC DNA]</scope>
    <source>
        <strain evidence="3">BD3526</strain>
    </source>
</reference>
<evidence type="ECO:0000256" key="1">
    <source>
        <dbReference type="ARBA" id="ARBA00023002"/>
    </source>
</evidence>
<evidence type="ECO:0000313" key="3">
    <source>
        <dbReference type="Proteomes" id="UP000078148"/>
    </source>
</evidence>
<dbReference type="AlphaFoldDB" id="A0A172ZMT1"/>
<dbReference type="PANTHER" id="PTHR43734:SF7">
    <property type="entry name" value="4,4'-DIAPONEUROSPORENE OXYGENASE"/>
    <property type="match status" value="1"/>
</dbReference>